<evidence type="ECO:0000313" key="8">
    <source>
        <dbReference type="EMBL" id="GAA0609111.1"/>
    </source>
</evidence>
<gene>
    <name evidence="8" type="ORF">GCM10010394_43740</name>
</gene>
<dbReference type="InterPro" id="IPR051612">
    <property type="entry name" value="Teichoic_Acid_Biosynth"/>
</dbReference>
<reference evidence="8 9" key="1">
    <citation type="journal article" date="2019" name="Int. J. Syst. Evol. Microbiol.">
        <title>The Global Catalogue of Microorganisms (GCM) 10K type strain sequencing project: providing services to taxonomists for standard genome sequencing and annotation.</title>
        <authorList>
            <consortium name="The Broad Institute Genomics Platform"/>
            <consortium name="The Broad Institute Genome Sequencing Center for Infectious Disease"/>
            <person name="Wu L."/>
            <person name="Ma J."/>
        </authorList>
    </citation>
    <scope>NUCLEOTIDE SEQUENCE [LARGE SCALE GENOMIC DNA]</scope>
    <source>
        <strain evidence="8 9">JCM 5067</strain>
    </source>
</reference>
<keyword evidence="6" id="KW-0472">Membrane</keyword>
<accession>A0ABN1GD89</accession>
<evidence type="ECO:0000256" key="1">
    <source>
        <dbReference type="ARBA" id="ARBA00004202"/>
    </source>
</evidence>
<evidence type="ECO:0000256" key="3">
    <source>
        <dbReference type="ARBA" id="ARBA00022475"/>
    </source>
</evidence>
<evidence type="ECO:0000256" key="2">
    <source>
        <dbReference type="ARBA" id="ARBA00010488"/>
    </source>
</evidence>
<keyword evidence="3" id="KW-1003">Cell membrane</keyword>
<comment type="similarity">
    <text evidence="2">Belongs to the CDP-glycerol glycerophosphotransferase family.</text>
</comment>
<keyword evidence="9" id="KW-1185">Reference proteome</keyword>
<dbReference type="Proteomes" id="UP001500668">
    <property type="component" value="Unassembled WGS sequence"/>
</dbReference>
<name>A0ABN1GD89_9ACTN</name>
<dbReference type="SUPFAM" id="SSF53756">
    <property type="entry name" value="UDP-Glycosyltransferase/glycogen phosphorylase"/>
    <property type="match status" value="1"/>
</dbReference>
<evidence type="ECO:0000313" key="9">
    <source>
        <dbReference type="Proteomes" id="UP001500668"/>
    </source>
</evidence>
<evidence type="ECO:0000256" key="4">
    <source>
        <dbReference type="ARBA" id="ARBA00022679"/>
    </source>
</evidence>
<dbReference type="Gene3D" id="3.40.50.12580">
    <property type="match status" value="1"/>
</dbReference>
<dbReference type="PANTHER" id="PTHR37316">
    <property type="entry name" value="TEICHOIC ACID GLYCEROL-PHOSPHATE PRIMASE"/>
    <property type="match status" value="1"/>
</dbReference>
<evidence type="ECO:0000256" key="5">
    <source>
        <dbReference type="ARBA" id="ARBA00022944"/>
    </source>
</evidence>
<comment type="subcellular location">
    <subcellularLocation>
        <location evidence="1">Cell membrane</location>
        <topology evidence="1">Peripheral membrane protein</topology>
    </subcellularLocation>
</comment>
<proteinExistence type="inferred from homology"/>
<comment type="caution">
    <text evidence="8">The sequence shown here is derived from an EMBL/GenBank/DDBJ whole genome shotgun (WGS) entry which is preliminary data.</text>
</comment>
<dbReference type="EMBL" id="BAAACA010000028">
    <property type="protein sequence ID" value="GAA0609111.1"/>
    <property type="molecule type" value="Genomic_DNA"/>
</dbReference>
<sequence length="420" mass="46109">MRRHVLGGLYRADLRRPLDPDLVVHGAYWNRGVACNPAAIHAKALELAPRLRHLWVVGSRHVGRVPAGVEHVVAGSRAYWRAMATATYLVNNSSFPGGFRKRAGQVYLQTHHGTPLKSMGLDQRSYPASARGMDFEKVLAHVGQWDFSLAANPHAAEVWDRVYPAAYEHLHLGQPRNDRYFTATSDDVAAVRASLGIAPDSRVLLYAPTHRDHRDHQPDGAGRRSPPLALDVGRFAREMGDECVLLVRAHYFHGISAGLDAGPPRVVDVTGYPRVEDLCLVSDALITDYSSLLFDYACLDRPIVVHAPDWEEYRAARGVYFDLLSGRPGDTPGAVSTSDDELIALFRDGGWDTDASTGLRGAFRARFCLYDDGHAAERVVRRLFLGEQPPRPGPAAPTGPTRPTRHPDGRAEVTALAFGG</sequence>
<dbReference type="Pfam" id="PF04464">
    <property type="entry name" value="Glyphos_transf"/>
    <property type="match status" value="1"/>
</dbReference>
<dbReference type="InterPro" id="IPR043149">
    <property type="entry name" value="TagF_N"/>
</dbReference>
<dbReference type="Gene3D" id="3.40.50.11820">
    <property type="match status" value="1"/>
</dbReference>
<evidence type="ECO:0000256" key="6">
    <source>
        <dbReference type="ARBA" id="ARBA00023136"/>
    </source>
</evidence>
<protein>
    <submittedName>
        <fullName evidence="8">Uncharacterized protein</fullName>
    </submittedName>
</protein>
<feature type="region of interest" description="Disordered" evidence="7">
    <location>
        <begin position="386"/>
        <end position="409"/>
    </location>
</feature>
<evidence type="ECO:0000256" key="7">
    <source>
        <dbReference type="SAM" id="MobiDB-lite"/>
    </source>
</evidence>
<organism evidence="8 9">
    <name type="scientific">Streptomyces crystallinus</name>
    <dbReference type="NCBI Taxonomy" id="68191"/>
    <lineage>
        <taxon>Bacteria</taxon>
        <taxon>Bacillati</taxon>
        <taxon>Actinomycetota</taxon>
        <taxon>Actinomycetes</taxon>
        <taxon>Kitasatosporales</taxon>
        <taxon>Streptomycetaceae</taxon>
        <taxon>Streptomyces</taxon>
    </lineage>
</organism>
<dbReference type="InterPro" id="IPR043148">
    <property type="entry name" value="TagF_C"/>
</dbReference>
<dbReference type="InterPro" id="IPR007554">
    <property type="entry name" value="Glycerophosphate_synth"/>
</dbReference>
<dbReference type="PANTHER" id="PTHR37316:SF3">
    <property type="entry name" value="TEICHOIC ACID GLYCEROL-PHOSPHATE TRANSFERASE"/>
    <property type="match status" value="1"/>
</dbReference>
<keyword evidence="4" id="KW-0808">Transferase</keyword>
<keyword evidence="5" id="KW-0777">Teichoic acid biosynthesis</keyword>